<feature type="compositionally biased region" description="Basic and acidic residues" evidence="1">
    <location>
        <begin position="18"/>
        <end position="27"/>
    </location>
</feature>
<feature type="compositionally biased region" description="Low complexity" evidence="1">
    <location>
        <begin position="493"/>
        <end position="527"/>
    </location>
</feature>
<feature type="compositionally biased region" description="Gly residues" evidence="1">
    <location>
        <begin position="432"/>
        <end position="445"/>
    </location>
</feature>
<feature type="region of interest" description="Disordered" evidence="1">
    <location>
        <begin position="408"/>
        <end position="640"/>
    </location>
</feature>
<dbReference type="InterPro" id="IPR029266">
    <property type="entry name" value="FAM217"/>
</dbReference>
<feature type="region of interest" description="Disordered" evidence="1">
    <location>
        <begin position="210"/>
        <end position="244"/>
    </location>
</feature>
<feature type="compositionally biased region" description="Basic and acidic residues" evidence="1">
    <location>
        <begin position="556"/>
        <end position="597"/>
    </location>
</feature>
<feature type="compositionally biased region" description="Polar residues" evidence="1">
    <location>
        <begin position="28"/>
        <end position="38"/>
    </location>
</feature>
<evidence type="ECO:0000256" key="1">
    <source>
        <dbReference type="SAM" id="MobiDB-lite"/>
    </source>
</evidence>
<evidence type="ECO:0000313" key="3">
    <source>
        <dbReference type="Proteomes" id="UP000694546"/>
    </source>
</evidence>
<feature type="region of interest" description="Disordered" evidence="1">
    <location>
        <begin position="1"/>
        <end position="198"/>
    </location>
</feature>
<dbReference type="OrthoDB" id="10027339at2759"/>
<evidence type="ECO:0000313" key="2">
    <source>
        <dbReference type="Ensembl" id="ENSGMOP00000028342.1"/>
    </source>
</evidence>
<reference evidence="2" key="1">
    <citation type="submission" date="2019-07" db="EMBL/GenBank/DDBJ databases">
        <authorList>
            <consortium name="Wellcome Sanger Institute Data Sharing"/>
        </authorList>
    </citation>
    <scope>NUCLEOTIDE SEQUENCE [LARGE SCALE GENOMIC DNA]</scope>
</reference>
<evidence type="ECO:0008006" key="4">
    <source>
        <dbReference type="Google" id="ProtNLM"/>
    </source>
</evidence>
<reference evidence="2" key="2">
    <citation type="submission" date="2025-08" db="UniProtKB">
        <authorList>
            <consortium name="Ensembl"/>
        </authorList>
    </citation>
    <scope>IDENTIFICATION</scope>
</reference>
<reference evidence="2" key="3">
    <citation type="submission" date="2025-09" db="UniProtKB">
        <authorList>
            <consortium name="Ensembl"/>
        </authorList>
    </citation>
    <scope>IDENTIFICATION</scope>
</reference>
<feature type="compositionally biased region" description="Gly residues" evidence="1">
    <location>
        <begin position="477"/>
        <end position="492"/>
    </location>
</feature>
<feature type="compositionally biased region" description="Polar residues" evidence="1">
    <location>
        <begin position="81"/>
        <end position="90"/>
    </location>
</feature>
<dbReference type="Proteomes" id="UP000694546">
    <property type="component" value="Chromosome 1"/>
</dbReference>
<sequence>MGPIMQERTASTTLKRVSSKDKIKVRNAENTGLVTSSKKGNKVKKASGQLKNGLPGQEKDLVATVHKGTQSRGGKVKAAASRNTSKLSSPQDERPFKSPAPKHSSTQRKEEKREMQRLSPCCNEVDQNQSRMGRNRRALSLPLSPIAGLRHMPMHSPAPTPEAMHRHYTQNEDDTDSASDLSDSERLPILPSPCTPCTPPHLDLRAEVINTSDFPPDFPGPCGAAGGEEEEEDDEAERPAFSYPEFLPPPFNSWSLRQLAVFLHTEGRSAPRPKPVGPLEKYLERLLQLEWHQIQTVQAEGARTAGARHRQLGAPSSTAAPPAAHPPRPHTAPPTRLNSPKGPRQGHRAPPPSVSLNTPTSPAAPGQPPGRYPVCPQCHIRYPLCNGSCSPYAYQRHSRLSPLMERRARNGAGAPAKRSSSESRATSSDGRASGGGGGGGGGGGAQTPVSPSSAKSHVKQMQAAGNARKTHHLEPGAAGGGGQGGGGGGGGSQAASGSNGHIASGSGSQVASGGGSSSQVASGSSGHVAGGAGCQVTSGGQVATARGQQRKGRARANSETDVKKEAGTKGPNAEKRITSGGKRELNAARKAERDGQRAEAGGTAAKPSMKRTTTKEPAPPSRPPGSKPNGKAKNVHFVAK</sequence>
<proteinExistence type="predicted"/>
<feature type="region of interest" description="Disordered" evidence="1">
    <location>
        <begin position="300"/>
        <end position="368"/>
    </location>
</feature>
<organism evidence="2 3">
    <name type="scientific">Gadus morhua</name>
    <name type="common">Atlantic cod</name>
    <dbReference type="NCBI Taxonomy" id="8049"/>
    <lineage>
        <taxon>Eukaryota</taxon>
        <taxon>Metazoa</taxon>
        <taxon>Chordata</taxon>
        <taxon>Craniata</taxon>
        <taxon>Vertebrata</taxon>
        <taxon>Euteleostomi</taxon>
        <taxon>Actinopterygii</taxon>
        <taxon>Neopterygii</taxon>
        <taxon>Teleostei</taxon>
        <taxon>Neoteleostei</taxon>
        <taxon>Acanthomorphata</taxon>
        <taxon>Zeiogadaria</taxon>
        <taxon>Gadariae</taxon>
        <taxon>Gadiformes</taxon>
        <taxon>Gadoidei</taxon>
        <taxon>Gadidae</taxon>
        <taxon>Gadus</taxon>
    </lineage>
</organism>
<dbReference type="Pfam" id="PF15344">
    <property type="entry name" value="FAM217"/>
    <property type="match status" value="1"/>
</dbReference>
<feature type="compositionally biased region" description="Basic and acidic residues" evidence="1">
    <location>
        <begin position="107"/>
        <end position="116"/>
    </location>
</feature>
<dbReference type="GeneTree" id="ENSGT00940000154543"/>
<feature type="compositionally biased region" description="Acidic residues" evidence="1">
    <location>
        <begin position="227"/>
        <end position="236"/>
    </location>
</feature>
<protein>
    <recommendedName>
        <fullName evidence="4">Protein FAM217B</fullName>
    </recommendedName>
</protein>
<dbReference type="PANTHER" id="PTHR22145">
    <property type="entry name" value="SI:CH211-266K22.6"/>
    <property type="match status" value="1"/>
</dbReference>
<accession>A0A8C5A858</accession>
<name>A0A8C5A858_GADMO</name>
<feature type="compositionally biased region" description="Pro residues" evidence="1">
    <location>
        <begin position="617"/>
        <end position="626"/>
    </location>
</feature>
<dbReference type="AlphaFoldDB" id="A0A8C5A858"/>
<dbReference type="Ensembl" id="ENSGMOT00000059913.1">
    <property type="protein sequence ID" value="ENSGMOP00000028342.1"/>
    <property type="gene ID" value="ENSGMOG00000024863.1"/>
</dbReference>
<dbReference type="OMA" id="CHMRYPL"/>
<feature type="compositionally biased region" description="Pro residues" evidence="1">
    <location>
        <begin position="323"/>
        <end position="332"/>
    </location>
</feature>
<dbReference type="PANTHER" id="PTHR22145:SF2">
    <property type="entry name" value="SI:CH211-266K22.6"/>
    <property type="match status" value="1"/>
</dbReference>
<gene>
    <name evidence="2" type="primary">fam217ba</name>
</gene>
<keyword evidence="3" id="KW-1185">Reference proteome</keyword>